<organism evidence="2 3">
    <name type="scientific">Paracoccus caeni</name>
    <dbReference type="NCBI Taxonomy" id="657651"/>
    <lineage>
        <taxon>Bacteria</taxon>
        <taxon>Pseudomonadati</taxon>
        <taxon>Pseudomonadota</taxon>
        <taxon>Alphaproteobacteria</taxon>
        <taxon>Rhodobacterales</taxon>
        <taxon>Paracoccaceae</taxon>
        <taxon>Paracoccus</taxon>
    </lineage>
</organism>
<evidence type="ECO:0000313" key="2">
    <source>
        <dbReference type="EMBL" id="MBK4218240.1"/>
    </source>
</evidence>
<gene>
    <name evidence="2" type="ORF">JJJ17_20120</name>
</gene>
<protein>
    <submittedName>
        <fullName evidence="2">DUF4123 domain-containing protein</fullName>
    </submittedName>
</protein>
<dbReference type="InterPro" id="IPR025391">
    <property type="entry name" value="DUF4123"/>
</dbReference>
<reference evidence="2" key="1">
    <citation type="submission" date="2021-01" db="EMBL/GenBank/DDBJ databases">
        <title>Paracoccus amoyensis sp. nov., isolated from the surface seawater along the coast of Xiamen Island, China.</title>
        <authorList>
            <person name="Lyu L."/>
        </authorList>
    </citation>
    <scope>NUCLEOTIDE SEQUENCE</scope>
    <source>
        <strain evidence="2">MJ17</strain>
    </source>
</reference>
<dbReference type="RefSeq" id="WP_200689690.1">
    <property type="nucleotide sequence ID" value="NZ_JAEPRQ010000018.1"/>
</dbReference>
<evidence type="ECO:0000259" key="1">
    <source>
        <dbReference type="Pfam" id="PF13503"/>
    </source>
</evidence>
<dbReference type="Pfam" id="PF13503">
    <property type="entry name" value="DUF4123"/>
    <property type="match status" value="1"/>
</dbReference>
<keyword evidence="3" id="KW-1185">Reference proteome</keyword>
<dbReference type="AlphaFoldDB" id="A0A934SG38"/>
<evidence type="ECO:0000313" key="3">
    <source>
        <dbReference type="Proteomes" id="UP000640485"/>
    </source>
</evidence>
<accession>A0A934SG38</accession>
<dbReference type="EMBL" id="JAEPRQ010000018">
    <property type="protein sequence ID" value="MBK4218240.1"/>
    <property type="molecule type" value="Genomic_DNA"/>
</dbReference>
<feature type="domain" description="DUF4123" evidence="1">
    <location>
        <begin position="50"/>
        <end position="167"/>
    </location>
</feature>
<dbReference type="Proteomes" id="UP000640485">
    <property type="component" value="Unassembled WGS sequence"/>
</dbReference>
<proteinExistence type="predicted"/>
<comment type="caution">
    <text evidence="2">The sequence shown here is derived from an EMBL/GenBank/DDBJ whole genome shotgun (WGS) entry which is preliminary data.</text>
</comment>
<sequence>MSFEIPETLTSSPEREALALGLEQVFFSPLEEDERQRQASDAMIPPLRAFALLDASQSPDIPIYLEGFSDPVRCLFDGAANDDMAEVAPWLVELTRYSDAWDWFVEEGYGQNWGILVHSRLELPRLKTHLKKFLKIEDEDGERYFFKYYRPEHFNRYAPGFDDTQRAAFWRGIEAVYAESKGDMAMLLRHGLYGGGKHRRQKFDVSEAGKSLMTGKADLNDNPSALTRG</sequence>
<name>A0A934SG38_9RHOB</name>